<dbReference type="PANTHER" id="PTHR43792:SF8">
    <property type="entry name" value="[RIBOSOMAL PROTEIN US5]-ALANINE N-ACETYLTRANSFERASE"/>
    <property type="match status" value="1"/>
</dbReference>
<comment type="caution">
    <text evidence="5">The sequence shown here is derived from an EMBL/GenBank/DDBJ whole genome shotgun (WGS) entry which is preliminary data.</text>
</comment>
<evidence type="ECO:0000256" key="2">
    <source>
        <dbReference type="ARBA" id="ARBA00023315"/>
    </source>
</evidence>
<keyword evidence="2" id="KW-0012">Acyltransferase</keyword>
<gene>
    <name evidence="5" type="ORF">EV184_12488</name>
</gene>
<proteinExistence type="inferred from homology"/>
<dbReference type="InterPro" id="IPR051531">
    <property type="entry name" value="N-acetyltransferase"/>
</dbReference>
<evidence type="ECO:0000256" key="3">
    <source>
        <dbReference type="ARBA" id="ARBA00038502"/>
    </source>
</evidence>
<accession>A0A4R2B736</accession>
<keyword evidence="5" id="KW-0687">Ribonucleoprotein</keyword>
<evidence type="ECO:0000313" key="5">
    <source>
        <dbReference type="EMBL" id="TCN22527.1"/>
    </source>
</evidence>
<dbReference type="InterPro" id="IPR016181">
    <property type="entry name" value="Acyl_CoA_acyltransferase"/>
</dbReference>
<dbReference type="EMBL" id="SLVU01000024">
    <property type="protein sequence ID" value="TCN22527.1"/>
    <property type="molecule type" value="Genomic_DNA"/>
</dbReference>
<dbReference type="SUPFAM" id="SSF55729">
    <property type="entry name" value="Acyl-CoA N-acyltransferases (Nat)"/>
    <property type="match status" value="1"/>
</dbReference>
<evidence type="ECO:0000259" key="4">
    <source>
        <dbReference type="PROSITE" id="PS51186"/>
    </source>
</evidence>
<comment type="similarity">
    <text evidence="3">Belongs to the acetyltransferase family. RimJ subfamily.</text>
</comment>
<reference evidence="5 6" key="1">
    <citation type="submission" date="2019-03" db="EMBL/GenBank/DDBJ databases">
        <title>Genomic Encyclopedia of Type Strains, Phase IV (KMG-V): Genome sequencing to study the core and pangenomes of soil and plant-associated prokaryotes.</title>
        <authorList>
            <person name="Whitman W."/>
        </authorList>
    </citation>
    <scope>NUCLEOTIDE SEQUENCE [LARGE SCALE GENOMIC DNA]</scope>
    <source>
        <strain evidence="5 6">23C40</strain>
    </source>
</reference>
<dbReference type="GO" id="GO:0005840">
    <property type="term" value="C:ribosome"/>
    <property type="evidence" value="ECO:0007669"/>
    <property type="project" value="UniProtKB-KW"/>
</dbReference>
<evidence type="ECO:0000313" key="6">
    <source>
        <dbReference type="Proteomes" id="UP000295043"/>
    </source>
</evidence>
<dbReference type="GO" id="GO:0008999">
    <property type="term" value="F:protein-N-terminal-alanine acetyltransferase activity"/>
    <property type="evidence" value="ECO:0007669"/>
    <property type="project" value="TreeGrafter"/>
</dbReference>
<keyword evidence="5" id="KW-0689">Ribosomal protein</keyword>
<dbReference type="GO" id="GO:0005737">
    <property type="term" value="C:cytoplasm"/>
    <property type="evidence" value="ECO:0007669"/>
    <property type="project" value="TreeGrafter"/>
</dbReference>
<dbReference type="Gene3D" id="3.40.630.30">
    <property type="match status" value="1"/>
</dbReference>
<keyword evidence="1 5" id="KW-0808">Transferase</keyword>
<protein>
    <submittedName>
        <fullName evidence="5">[SSU ribosomal protein S5P]-alanine acetyltransferase</fullName>
    </submittedName>
</protein>
<sequence>MKPISARRHASLGPEAYMARSVFRFLSRQPESVEIANQDYLLRLPRYADYRQWYQLRSASRSFLEPWEPTWRADEMTESAFRSRVIRNEQEYASGQAVPLFLLRRPDEVLLGGLTIGHIRRGAAQNCMIGYWMGQKHAGQGHMYAALKLTIPYIFSTLELHRIEAACIPENARSIRLLEKAGFEREGYLRQYLKINGQWRDHLMFSLLAADAVPNRNMPL</sequence>
<dbReference type="InterPro" id="IPR000182">
    <property type="entry name" value="GNAT_dom"/>
</dbReference>
<feature type="domain" description="N-acetyltransferase" evidence="4">
    <location>
        <begin position="40"/>
        <end position="210"/>
    </location>
</feature>
<dbReference type="PANTHER" id="PTHR43792">
    <property type="entry name" value="GNAT FAMILY, PUTATIVE (AFU_ORTHOLOGUE AFUA_3G00765)-RELATED-RELATED"/>
    <property type="match status" value="1"/>
</dbReference>
<name>A0A4R2B736_9HYPH</name>
<dbReference type="Pfam" id="PF13302">
    <property type="entry name" value="Acetyltransf_3"/>
    <property type="match status" value="1"/>
</dbReference>
<dbReference type="PROSITE" id="PS51186">
    <property type="entry name" value="GNAT"/>
    <property type="match status" value="1"/>
</dbReference>
<organism evidence="5 6">
    <name type="scientific">Sinorhizobium americanum</name>
    <dbReference type="NCBI Taxonomy" id="194963"/>
    <lineage>
        <taxon>Bacteria</taxon>
        <taxon>Pseudomonadati</taxon>
        <taxon>Pseudomonadota</taxon>
        <taxon>Alphaproteobacteria</taxon>
        <taxon>Hyphomicrobiales</taxon>
        <taxon>Rhizobiaceae</taxon>
        <taxon>Sinorhizobium/Ensifer group</taxon>
        <taxon>Sinorhizobium</taxon>
    </lineage>
</organism>
<evidence type="ECO:0000256" key="1">
    <source>
        <dbReference type="ARBA" id="ARBA00022679"/>
    </source>
</evidence>
<dbReference type="AlphaFoldDB" id="A0A4R2B736"/>
<dbReference type="Proteomes" id="UP000295043">
    <property type="component" value="Unassembled WGS sequence"/>
</dbReference>